<keyword evidence="2" id="KW-0012">Acyltransferase</keyword>
<organism evidence="2 3">
    <name type="scientific">Aquimarina hainanensis</name>
    <dbReference type="NCBI Taxonomy" id="1578017"/>
    <lineage>
        <taxon>Bacteria</taxon>
        <taxon>Pseudomonadati</taxon>
        <taxon>Bacteroidota</taxon>
        <taxon>Flavobacteriia</taxon>
        <taxon>Flavobacteriales</taxon>
        <taxon>Flavobacteriaceae</taxon>
        <taxon>Aquimarina</taxon>
    </lineage>
</organism>
<dbReference type="Gene3D" id="3.40.630.30">
    <property type="match status" value="1"/>
</dbReference>
<dbReference type="EMBL" id="JBHULX010000003">
    <property type="protein sequence ID" value="MFD2590090.1"/>
    <property type="molecule type" value="Genomic_DNA"/>
</dbReference>
<proteinExistence type="predicted"/>
<dbReference type="PANTHER" id="PTHR43792:SF1">
    <property type="entry name" value="N-ACETYLTRANSFERASE DOMAIN-CONTAINING PROTEIN"/>
    <property type="match status" value="1"/>
</dbReference>
<sequence>MKYLLENQETERILFRKIKRSDYTDWLEFHKNPITSQYWISELKSPEVACKNWYTKQFHRYENNLGGMNALIEKQTGKLIGHCGLLVQTVDDITELEIGYSLLPEFWSKGFATEAAKKCRDFSFRNNFSDSLISIISLTNKPSEKVAIKNGMSIDKVTEYNKNNVNIFRIYTSEWNALNLP</sequence>
<dbReference type="GO" id="GO:0016746">
    <property type="term" value="F:acyltransferase activity"/>
    <property type="evidence" value="ECO:0007669"/>
    <property type="project" value="UniProtKB-KW"/>
</dbReference>
<dbReference type="InterPro" id="IPR051531">
    <property type="entry name" value="N-acetyltransferase"/>
</dbReference>
<evidence type="ECO:0000313" key="2">
    <source>
        <dbReference type="EMBL" id="MFD2590090.1"/>
    </source>
</evidence>
<dbReference type="RefSeq" id="WP_378255814.1">
    <property type="nucleotide sequence ID" value="NZ_JBHSJV010000001.1"/>
</dbReference>
<dbReference type="InterPro" id="IPR016181">
    <property type="entry name" value="Acyl_CoA_acyltransferase"/>
</dbReference>
<dbReference type="Proteomes" id="UP001597459">
    <property type="component" value="Unassembled WGS sequence"/>
</dbReference>
<comment type="caution">
    <text evidence="2">The sequence shown here is derived from an EMBL/GenBank/DDBJ whole genome shotgun (WGS) entry which is preliminary data.</text>
</comment>
<dbReference type="EC" id="2.3.-.-" evidence="2"/>
<dbReference type="PROSITE" id="PS51186">
    <property type="entry name" value="GNAT"/>
    <property type="match status" value="1"/>
</dbReference>
<dbReference type="SUPFAM" id="SSF55729">
    <property type="entry name" value="Acyl-CoA N-acyltransferases (Nat)"/>
    <property type="match status" value="1"/>
</dbReference>
<name>A0ABW5N391_9FLAO</name>
<reference evidence="3" key="1">
    <citation type="journal article" date="2019" name="Int. J. Syst. Evol. Microbiol.">
        <title>The Global Catalogue of Microorganisms (GCM) 10K type strain sequencing project: providing services to taxonomists for standard genome sequencing and annotation.</title>
        <authorList>
            <consortium name="The Broad Institute Genomics Platform"/>
            <consortium name="The Broad Institute Genome Sequencing Center for Infectious Disease"/>
            <person name="Wu L."/>
            <person name="Ma J."/>
        </authorList>
    </citation>
    <scope>NUCLEOTIDE SEQUENCE [LARGE SCALE GENOMIC DNA]</scope>
    <source>
        <strain evidence="3">KCTC 42423</strain>
    </source>
</reference>
<accession>A0ABW5N391</accession>
<feature type="domain" description="N-acetyltransferase" evidence="1">
    <location>
        <begin position="13"/>
        <end position="181"/>
    </location>
</feature>
<dbReference type="Pfam" id="PF13302">
    <property type="entry name" value="Acetyltransf_3"/>
    <property type="match status" value="1"/>
</dbReference>
<evidence type="ECO:0000313" key="3">
    <source>
        <dbReference type="Proteomes" id="UP001597459"/>
    </source>
</evidence>
<keyword evidence="3" id="KW-1185">Reference proteome</keyword>
<gene>
    <name evidence="2" type="ORF">ACFSTE_04560</name>
</gene>
<evidence type="ECO:0000259" key="1">
    <source>
        <dbReference type="PROSITE" id="PS51186"/>
    </source>
</evidence>
<keyword evidence="2" id="KW-0808">Transferase</keyword>
<dbReference type="InterPro" id="IPR000182">
    <property type="entry name" value="GNAT_dom"/>
</dbReference>
<dbReference type="PANTHER" id="PTHR43792">
    <property type="entry name" value="GNAT FAMILY, PUTATIVE (AFU_ORTHOLOGUE AFUA_3G00765)-RELATED-RELATED"/>
    <property type="match status" value="1"/>
</dbReference>
<protein>
    <submittedName>
        <fullName evidence="2">GNAT family N-acetyltransferase</fullName>
        <ecNumber evidence="2">2.3.-.-</ecNumber>
    </submittedName>
</protein>